<evidence type="ECO:0000313" key="8">
    <source>
        <dbReference type="EMBL" id="EDX10107.1"/>
    </source>
</evidence>
<dbReference type="PANTHER" id="PTHR48041:SF105">
    <property type="entry name" value="FI02074P"/>
    <property type="match status" value="1"/>
</dbReference>
<keyword evidence="5" id="KW-1133">Transmembrane helix</keyword>
<dbReference type="AlphaFoldDB" id="B4QQ89"/>
<comment type="subcellular location">
    <subcellularLocation>
        <location evidence="1">Membrane</location>
        <topology evidence="1">Multi-pass membrane protein</topology>
    </subcellularLocation>
</comment>
<keyword evidence="6" id="KW-0472">Membrane</keyword>
<organism evidence="8 9">
    <name type="scientific">Drosophila simulans</name>
    <name type="common">Fruit fly</name>
    <dbReference type="NCBI Taxonomy" id="7240"/>
    <lineage>
        <taxon>Eukaryota</taxon>
        <taxon>Metazoa</taxon>
        <taxon>Ecdysozoa</taxon>
        <taxon>Arthropoda</taxon>
        <taxon>Hexapoda</taxon>
        <taxon>Insecta</taxon>
        <taxon>Pterygota</taxon>
        <taxon>Neoptera</taxon>
        <taxon>Endopterygota</taxon>
        <taxon>Diptera</taxon>
        <taxon>Brachycera</taxon>
        <taxon>Muscomorpha</taxon>
        <taxon>Ephydroidea</taxon>
        <taxon>Drosophilidae</taxon>
        <taxon>Drosophila</taxon>
        <taxon>Sophophora</taxon>
    </lineage>
</organism>
<gene>
    <name evidence="8" type="primary">Dsim\GD14318</name>
    <name evidence="8" type="ORF">Dsim_GD14318</name>
</gene>
<proteinExistence type="inferred from homology"/>
<dbReference type="STRING" id="7240.B4QQ89"/>
<dbReference type="PANTHER" id="PTHR48041">
    <property type="entry name" value="ABC TRANSPORTER G FAMILY MEMBER 28"/>
    <property type="match status" value="1"/>
</dbReference>
<keyword evidence="4" id="KW-0812">Transmembrane</keyword>
<evidence type="ECO:0000313" key="9">
    <source>
        <dbReference type="Proteomes" id="UP000000304"/>
    </source>
</evidence>
<evidence type="ECO:0000256" key="1">
    <source>
        <dbReference type="ARBA" id="ARBA00004141"/>
    </source>
</evidence>
<dbReference type="HOGENOM" id="CLU_2690485_0_0_1"/>
<name>B4QQ89_DROSI</name>
<comment type="similarity">
    <text evidence="2">Belongs to the ABC transporter superfamily. ABCG family. Eye pigment precursor importer (TC 3.A.1.204) subfamily.</text>
</comment>
<dbReference type="PhylomeDB" id="B4QQ89"/>
<evidence type="ECO:0000256" key="5">
    <source>
        <dbReference type="ARBA" id="ARBA00022989"/>
    </source>
</evidence>
<sequence length="74" mass="8255">MEQSQNLLAKQSKDVEFQDVYYTVKERKNFWRVTGERRILNGVSGSFRNGQLSAIMGPSGAGKSSLLNAISGFR</sequence>
<dbReference type="Bgee" id="FBgn0186003">
    <property type="expression patterns" value="Expressed in adult organism and 2 other cell types or tissues"/>
</dbReference>
<evidence type="ECO:0000256" key="3">
    <source>
        <dbReference type="ARBA" id="ARBA00022448"/>
    </source>
</evidence>
<dbReference type="GO" id="GO:0042626">
    <property type="term" value="F:ATPase-coupled transmembrane transporter activity"/>
    <property type="evidence" value="ECO:0007669"/>
    <property type="project" value="TreeGrafter"/>
</dbReference>
<dbReference type="GO" id="GO:0005886">
    <property type="term" value="C:plasma membrane"/>
    <property type="evidence" value="ECO:0007669"/>
    <property type="project" value="TreeGrafter"/>
</dbReference>
<keyword evidence="9" id="KW-1185">Reference proteome</keyword>
<dbReference type="EMBL" id="CM000363">
    <property type="protein sequence ID" value="EDX10107.1"/>
    <property type="molecule type" value="Genomic_DNA"/>
</dbReference>
<reference evidence="8 9" key="1">
    <citation type="journal article" date="2007" name="Nature">
        <title>Evolution of genes and genomes on the Drosophila phylogeny.</title>
        <authorList>
            <consortium name="Drosophila 12 Genomes Consortium"/>
            <person name="Clark A.G."/>
            <person name="Eisen M.B."/>
            <person name="Smith D.R."/>
            <person name="Bergman C.M."/>
            <person name="Oliver B."/>
            <person name="Markow T.A."/>
            <person name="Kaufman T.C."/>
            <person name="Kellis M."/>
            <person name="Gelbart W."/>
            <person name="Iyer V.N."/>
            <person name="Pollard D.A."/>
            <person name="Sackton T.B."/>
            <person name="Larracuente A.M."/>
            <person name="Singh N.D."/>
            <person name="Abad J.P."/>
            <person name="Abt D.N."/>
            <person name="Adryan B."/>
            <person name="Aguade M."/>
            <person name="Akashi H."/>
            <person name="Anderson W.W."/>
            <person name="Aquadro C.F."/>
            <person name="Ardell D.H."/>
            <person name="Arguello R."/>
            <person name="Artieri C.G."/>
            <person name="Barbash D.A."/>
            <person name="Barker D."/>
            <person name="Barsanti P."/>
            <person name="Batterham P."/>
            <person name="Batzoglou S."/>
            <person name="Begun D."/>
            <person name="Bhutkar A."/>
            <person name="Blanco E."/>
            <person name="Bosak S.A."/>
            <person name="Bradley R.K."/>
            <person name="Brand A.D."/>
            <person name="Brent M.R."/>
            <person name="Brooks A.N."/>
            <person name="Brown R.H."/>
            <person name="Butlin R.K."/>
            <person name="Caggese C."/>
            <person name="Calvi B.R."/>
            <person name="Bernardo de Carvalho A."/>
            <person name="Caspi A."/>
            <person name="Castrezana S."/>
            <person name="Celniker S.E."/>
            <person name="Chang J.L."/>
            <person name="Chapple C."/>
            <person name="Chatterji S."/>
            <person name="Chinwalla A."/>
            <person name="Civetta A."/>
            <person name="Clifton S.W."/>
            <person name="Comeron J.M."/>
            <person name="Costello J.C."/>
            <person name="Coyne J.A."/>
            <person name="Daub J."/>
            <person name="David R.G."/>
            <person name="Delcher A.L."/>
            <person name="Delehaunty K."/>
            <person name="Do C.B."/>
            <person name="Ebling H."/>
            <person name="Edwards K."/>
            <person name="Eickbush T."/>
            <person name="Evans J.D."/>
            <person name="Filipski A."/>
            <person name="Findeiss S."/>
            <person name="Freyhult E."/>
            <person name="Fulton L."/>
            <person name="Fulton R."/>
            <person name="Garcia A.C."/>
            <person name="Gardiner A."/>
            <person name="Garfield D.A."/>
            <person name="Garvin B.E."/>
            <person name="Gibson G."/>
            <person name="Gilbert D."/>
            <person name="Gnerre S."/>
            <person name="Godfrey J."/>
            <person name="Good R."/>
            <person name="Gotea V."/>
            <person name="Gravely B."/>
            <person name="Greenberg A.J."/>
            <person name="Griffiths-Jones S."/>
            <person name="Gross S."/>
            <person name="Guigo R."/>
            <person name="Gustafson E.A."/>
            <person name="Haerty W."/>
            <person name="Hahn M.W."/>
            <person name="Halligan D.L."/>
            <person name="Halpern A.L."/>
            <person name="Halter G.M."/>
            <person name="Han M.V."/>
            <person name="Heger A."/>
            <person name="Hillier L."/>
            <person name="Hinrichs A.S."/>
            <person name="Holmes I."/>
            <person name="Hoskins R.A."/>
            <person name="Hubisz M.J."/>
            <person name="Hultmark D."/>
            <person name="Huntley M.A."/>
            <person name="Jaffe D.B."/>
            <person name="Jagadeeshan S."/>
            <person name="Jeck W.R."/>
            <person name="Johnson J."/>
            <person name="Jones C.D."/>
            <person name="Jordan W.C."/>
            <person name="Karpen G.H."/>
            <person name="Kataoka E."/>
            <person name="Keightley P.D."/>
            <person name="Kheradpour P."/>
            <person name="Kirkness E.F."/>
            <person name="Koerich L.B."/>
            <person name="Kristiansen K."/>
            <person name="Kudrna D."/>
            <person name="Kulathinal R.J."/>
            <person name="Kumar S."/>
            <person name="Kwok R."/>
            <person name="Lander E."/>
            <person name="Langley C.H."/>
            <person name="Lapoint R."/>
            <person name="Lazzaro B.P."/>
            <person name="Lee S.J."/>
            <person name="Levesque L."/>
            <person name="Li R."/>
            <person name="Lin C.F."/>
            <person name="Lin M.F."/>
            <person name="Lindblad-Toh K."/>
            <person name="Llopart A."/>
            <person name="Long M."/>
            <person name="Low L."/>
            <person name="Lozovsky E."/>
            <person name="Lu J."/>
            <person name="Luo M."/>
            <person name="Machado C.A."/>
            <person name="Makalowski W."/>
            <person name="Marzo M."/>
            <person name="Matsuda M."/>
            <person name="Matzkin L."/>
            <person name="McAllister B."/>
            <person name="McBride C.S."/>
            <person name="McKernan B."/>
            <person name="McKernan K."/>
            <person name="Mendez-Lago M."/>
            <person name="Minx P."/>
            <person name="Mollenhauer M.U."/>
            <person name="Montooth K."/>
            <person name="Mount S.M."/>
            <person name="Mu X."/>
            <person name="Myers E."/>
            <person name="Negre B."/>
            <person name="Newfeld S."/>
            <person name="Nielsen R."/>
            <person name="Noor M.A."/>
            <person name="O'Grady P."/>
            <person name="Pachter L."/>
            <person name="Papaceit M."/>
            <person name="Parisi M.J."/>
            <person name="Parisi M."/>
            <person name="Parts L."/>
            <person name="Pedersen J.S."/>
            <person name="Pesole G."/>
            <person name="Phillippy A.M."/>
            <person name="Ponting C.P."/>
            <person name="Pop M."/>
            <person name="Porcelli D."/>
            <person name="Powell J.R."/>
            <person name="Prohaska S."/>
            <person name="Pruitt K."/>
            <person name="Puig M."/>
            <person name="Quesneville H."/>
            <person name="Ram K.R."/>
            <person name="Rand D."/>
            <person name="Rasmussen M.D."/>
            <person name="Reed L.K."/>
            <person name="Reenan R."/>
            <person name="Reily A."/>
            <person name="Remington K.A."/>
            <person name="Rieger T.T."/>
            <person name="Ritchie M.G."/>
            <person name="Robin C."/>
            <person name="Rogers Y.H."/>
            <person name="Rohde C."/>
            <person name="Rozas J."/>
            <person name="Rubenfield M.J."/>
            <person name="Ruiz A."/>
            <person name="Russo S."/>
            <person name="Salzberg S.L."/>
            <person name="Sanchez-Gracia A."/>
            <person name="Saranga D.J."/>
            <person name="Sato H."/>
            <person name="Schaeffer S.W."/>
            <person name="Schatz M.C."/>
            <person name="Schlenke T."/>
            <person name="Schwartz R."/>
            <person name="Segarra C."/>
            <person name="Singh R.S."/>
            <person name="Sirot L."/>
            <person name="Sirota M."/>
            <person name="Sisneros N.B."/>
            <person name="Smith C.D."/>
            <person name="Smith T.F."/>
            <person name="Spieth J."/>
            <person name="Stage D.E."/>
            <person name="Stark A."/>
            <person name="Stephan W."/>
            <person name="Strausberg R.L."/>
            <person name="Strempel S."/>
            <person name="Sturgill D."/>
            <person name="Sutton G."/>
            <person name="Sutton G.G."/>
            <person name="Tao W."/>
            <person name="Teichmann S."/>
            <person name="Tobari Y.N."/>
            <person name="Tomimura Y."/>
            <person name="Tsolas J.M."/>
            <person name="Valente V.L."/>
            <person name="Venter E."/>
            <person name="Venter J.C."/>
            <person name="Vicario S."/>
            <person name="Vieira F.G."/>
            <person name="Vilella A.J."/>
            <person name="Villasante A."/>
            <person name="Walenz B."/>
            <person name="Wang J."/>
            <person name="Wasserman M."/>
            <person name="Watts T."/>
            <person name="Wilson D."/>
            <person name="Wilson R.K."/>
            <person name="Wing R.A."/>
            <person name="Wolfner M.F."/>
            <person name="Wong A."/>
            <person name="Wong G.K."/>
            <person name="Wu C.I."/>
            <person name="Wu G."/>
            <person name="Yamamoto D."/>
            <person name="Yang H.P."/>
            <person name="Yang S.P."/>
            <person name="Yorke J.A."/>
            <person name="Yoshida K."/>
            <person name="Zdobnov E."/>
            <person name="Zhang P."/>
            <person name="Zhang Y."/>
            <person name="Zimin A.V."/>
            <person name="Baldwin J."/>
            <person name="Abdouelleil A."/>
            <person name="Abdulkadir J."/>
            <person name="Abebe A."/>
            <person name="Abera B."/>
            <person name="Abreu J."/>
            <person name="Acer S.C."/>
            <person name="Aftuck L."/>
            <person name="Alexander A."/>
            <person name="An P."/>
            <person name="Anderson E."/>
            <person name="Anderson S."/>
            <person name="Arachi H."/>
            <person name="Azer M."/>
            <person name="Bachantsang P."/>
            <person name="Barry A."/>
            <person name="Bayul T."/>
            <person name="Berlin A."/>
            <person name="Bessette D."/>
            <person name="Bloom T."/>
            <person name="Blye J."/>
            <person name="Boguslavskiy L."/>
            <person name="Bonnet C."/>
            <person name="Boukhgalter B."/>
            <person name="Bourzgui I."/>
            <person name="Brown A."/>
            <person name="Cahill P."/>
            <person name="Channer S."/>
            <person name="Cheshatsang Y."/>
            <person name="Chuda L."/>
            <person name="Citroen M."/>
            <person name="Collymore A."/>
            <person name="Cooke P."/>
            <person name="Costello M."/>
            <person name="D'Aco K."/>
            <person name="Daza R."/>
            <person name="De Haan G."/>
            <person name="DeGray S."/>
            <person name="DeMaso C."/>
            <person name="Dhargay N."/>
            <person name="Dooley K."/>
            <person name="Dooley E."/>
            <person name="Doricent M."/>
            <person name="Dorje P."/>
            <person name="Dorjee K."/>
            <person name="Dupes A."/>
            <person name="Elong R."/>
            <person name="Falk J."/>
            <person name="Farina A."/>
            <person name="Faro S."/>
            <person name="Ferguson D."/>
            <person name="Fisher S."/>
            <person name="Foley C.D."/>
            <person name="Franke A."/>
            <person name="Friedrich D."/>
            <person name="Gadbois L."/>
            <person name="Gearin G."/>
            <person name="Gearin C.R."/>
            <person name="Giannoukos G."/>
            <person name="Goode T."/>
            <person name="Graham J."/>
            <person name="Grandbois E."/>
            <person name="Grewal S."/>
            <person name="Gyaltsen K."/>
            <person name="Hafez N."/>
            <person name="Hagos B."/>
            <person name="Hall J."/>
            <person name="Henson C."/>
            <person name="Hollinger A."/>
            <person name="Honan T."/>
            <person name="Huard M.D."/>
            <person name="Hughes L."/>
            <person name="Hurhula B."/>
            <person name="Husby M.E."/>
            <person name="Kamat A."/>
            <person name="Kanga B."/>
            <person name="Kashin S."/>
            <person name="Khazanovich D."/>
            <person name="Kisner P."/>
            <person name="Lance K."/>
            <person name="Lara M."/>
            <person name="Lee W."/>
            <person name="Lennon N."/>
            <person name="Letendre F."/>
            <person name="LeVine R."/>
            <person name="Lipovsky A."/>
            <person name="Liu X."/>
            <person name="Liu J."/>
            <person name="Liu S."/>
            <person name="Lokyitsang T."/>
            <person name="Lokyitsang Y."/>
            <person name="Lubonja R."/>
            <person name="Lui A."/>
            <person name="MacDonald P."/>
            <person name="Magnisalis V."/>
            <person name="Maru K."/>
            <person name="Matthews C."/>
            <person name="McCusker W."/>
            <person name="McDonough S."/>
            <person name="Mehta T."/>
            <person name="Meldrim J."/>
            <person name="Meneus L."/>
            <person name="Mihai O."/>
            <person name="Mihalev A."/>
            <person name="Mihova T."/>
            <person name="Mittelman R."/>
            <person name="Mlenga V."/>
            <person name="Montmayeur A."/>
            <person name="Mulrain L."/>
            <person name="Navidi A."/>
            <person name="Naylor J."/>
            <person name="Negash T."/>
            <person name="Nguyen T."/>
            <person name="Nguyen N."/>
            <person name="Nicol R."/>
            <person name="Norbu C."/>
            <person name="Norbu N."/>
            <person name="Novod N."/>
            <person name="O'Neill B."/>
            <person name="Osman S."/>
            <person name="Markiewicz E."/>
            <person name="Oyono O.L."/>
            <person name="Patti C."/>
            <person name="Phunkhang P."/>
            <person name="Pierre F."/>
            <person name="Priest M."/>
            <person name="Raghuraman S."/>
            <person name="Rege F."/>
            <person name="Reyes R."/>
            <person name="Rise C."/>
            <person name="Rogov P."/>
            <person name="Ross K."/>
            <person name="Ryan E."/>
            <person name="Settipalli S."/>
            <person name="Shea T."/>
            <person name="Sherpa N."/>
            <person name="Shi L."/>
            <person name="Shih D."/>
            <person name="Sparrow T."/>
            <person name="Spaulding J."/>
            <person name="Stalker J."/>
            <person name="Stange-Thomann N."/>
            <person name="Stavropoulos S."/>
            <person name="Stone C."/>
            <person name="Strader C."/>
            <person name="Tesfaye S."/>
            <person name="Thomson T."/>
            <person name="Thoulutsang Y."/>
            <person name="Thoulutsang D."/>
            <person name="Topham K."/>
            <person name="Topping I."/>
            <person name="Tsamla T."/>
            <person name="Vassiliev H."/>
            <person name="Vo A."/>
            <person name="Wangchuk T."/>
            <person name="Wangdi T."/>
            <person name="Weiand M."/>
            <person name="Wilkinson J."/>
            <person name="Wilson A."/>
            <person name="Yadav S."/>
            <person name="Young G."/>
            <person name="Yu Q."/>
            <person name="Zembek L."/>
            <person name="Zhong D."/>
            <person name="Zimmer A."/>
            <person name="Zwirko Z."/>
            <person name="Jaffe D.B."/>
            <person name="Alvarez P."/>
            <person name="Brockman W."/>
            <person name="Butler J."/>
            <person name="Chin C."/>
            <person name="Gnerre S."/>
            <person name="Grabherr M."/>
            <person name="Kleber M."/>
            <person name="Mauceli E."/>
            <person name="MacCallum I."/>
        </authorList>
    </citation>
    <scope>NUCLEOTIDE SEQUENCE [LARGE SCALE GENOMIC DNA]</scope>
    <source>
        <strain evidence="9">white501</strain>
    </source>
</reference>
<dbReference type="Proteomes" id="UP000000304">
    <property type="component" value="Chromosome 3L"/>
</dbReference>
<feature type="domain" description="ABC transporter" evidence="7">
    <location>
        <begin position="40"/>
        <end position="73"/>
    </location>
</feature>
<dbReference type="InterPro" id="IPR050352">
    <property type="entry name" value="ABCG_transporters"/>
</dbReference>
<protein>
    <submittedName>
        <fullName evidence="8">GD14318</fullName>
    </submittedName>
</protein>
<evidence type="ECO:0000256" key="2">
    <source>
        <dbReference type="ARBA" id="ARBA00005814"/>
    </source>
</evidence>
<dbReference type="Gene3D" id="3.40.50.300">
    <property type="entry name" value="P-loop containing nucleotide triphosphate hydrolases"/>
    <property type="match status" value="1"/>
</dbReference>
<dbReference type="OrthoDB" id="66620at2759"/>
<dbReference type="GO" id="GO:0016887">
    <property type="term" value="F:ATP hydrolysis activity"/>
    <property type="evidence" value="ECO:0007669"/>
    <property type="project" value="InterPro"/>
</dbReference>
<dbReference type="InterPro" id="IPR027417">
    <property type="entry name" value="P-loop_NTPase"/>
</dbReference>
<dbReference type="OMA" id="ERWELHV"/>
<evidence type="ECO:0000256" key="4">
    <source>
        <dbReference type="ARBA" id="ARBA00022692"/>
    </source>
</evidence>
<evidence type="ECO:0000259" key="7">
    <source>
        <dbReference type="Pfam" id="PF00005"/>
    </source>
</evidence>
<dbReference type="InterPro" id="IPR003439">
    <property type="entry name" value="ABC_transporter-like_ATP-bd"/>
</dbReference>
<dbReference type="GO" id="GO:0005524">
    <property type="term" value="F:ATP binding"/>
    <property type="evidence" value="ECO:0007669"/>
    <property type="project" value="InterPro"/>
</dbReference>
<accession>B4QQ89</accession>
<evidence type="ECO:0000256" key="6">
    <source>
        <dbReference type="ARBA" id="ARBA00023136"/>
    </source>
</evidence>
<dbReference type="Pfam" id="PF00005">
    <property type="entry name" value="ABC_tran"/>
    <property type="match status" value="1"/>
</dbReference>
<keyword evidence="3" id="KW-0813">Transport</keyword>
<dbReference type="SUPFAM" id="SSF52540">
    <property type="entry name" value="P-loop containing nucleoside triphosphate hydrolases"/>
    <property type="match status" value="1"/>
</dbReference>